<evidence type="ECO:0000256" key="1">
    <source>
        <dbReference type="SAM" id="MobiDB-lite"/>
    </source>
</evidence>
<dbReference type="PANTHER" id="PTHR13621:SF2">
    <property type="entry name" value="PROLINE-RICH PROTEIN PRCC"/>
    <property type="match status" value="1"/>
</dbReference>
<dbReference type="Pfam" id="PF10253">
    <property type="entry name" value="PRCC"/>
    <property type="match status" value="1"/>
</dbReference>
<dbReference type="GO" id="GO:0005634">
    <property type="term" value="C:nucleus"/>
    <property type="evidence" value="ECO:0007669"/>
    <property type="project" value="TreeGrafter"/>
</dbReference>
<proteinExistence type="predicted"/>
<accession>A0A5E4MPM2</accession>
<evidence type="ECO:0000313" key="2">
    <source>
        <dbReference type="EMBL" id="VVC34244.1"/>
    </source>
</evidence>
<organism evidence="2 3">
    <name type="scientific">Cinara cedri</name>
    <dbReference type="NCBI Taxonomy" id="506608"/>
    <lineage>
        <taxon>Eukaryota</taxon>
        <taxon>Metazoa</taxon>
        <taxon>Ecdysozoa</taxon>
        <taxon>Arthropoda</taxon>
        <taxon>Hexapoda</taxon>
        <taxon>Insecta</taxon>
        <taxon>Pterygota</taxon>
        <taxon>Neoptera</taxon>
        <taxon>Paraneoptera</taxon>
        <taxon>Hemiptera</taxon>
        <taxon>Sternorrhyncha</taxon>
        <taxon>Aphidomorpha</taxon>
        <taxon>Aphidoidea</taxon>
        <taxon>Aphididae</taxon>
        <taxon>Lachninae</taxon>
        <taxon>Cinara</taxon>
    </lineage>
</organism>
<evidence type="ECO:0000313" key="3">
    <source>
        <dbReference type="Proteomes" id="UP000325440"/>
    </source>
</evidence>
<reference evidence="2 3" key="1">
    <citation type="submission" date="2019-08" db="EMBL/GenBank/DDBJ databases">
        <authorList>
            <person name="Alioto T."/>
            <person name="Alioto T."/>
            <person name="Gomez Garrido J."/>
        </authorList>
    </citation>
    <scope>NUCLEOTIDE SEQUENCE [LARGE SCALE GENOMIC DNA]</scope>
</reference>
<dbReference type="OrthoDB" id="206969at2759"/>
<feature type="region of interest" description="Disordered" evidence="1">
    <location>
        <begin position="1"/>
        <end position="57"/>
    </location>
</feature>
<keyword evidence="3" id="KW-1185">Reference proteome</keyword>
<dbReference type="EMBL" id="CABPRJ010000988">
    <property type="protein sequence ID" value="VVC34244.1"/>
    <property type="molecule type" value="Genomic_DNA"/>
</dbReference>
<sequence length="360" mass="40776">MSLVAYEDSDCETDEDNSITDDVENPPTKDDVKTKFNKPFLMLPEPKSSTNTKMPDDCYSVENENSLVTLKKALGDSIQEKLQEPPLFPTLPKPKTGGKIKIIIPSLNEFYDDDDDYQPKRKMIKPSNNGCGLFSILPDVKNKKSGKVSTTLSMIPRATMCKISHVKDLPRTTEIKCFEPKSVEVLEEVDDDDKDDIDFLGLNKIDEMPDVAPIDGFDVPLIKTETIKIIEDDKVYGPVFCPESTKSDLYEDNETTLILDSNALKQLGDREKTHIKQVDVINVNMSQVLEESQQWMSKNISEEYAEGKKAKDEIHAGGQSKRKHQITYLAQQAKANELKLKNMWAENRLTRKQTQAKYGF</sequence>
<name>A0A5E4MPM2_9HEMI</name>
<dbReference type="Proteomes" id="UP000325440">
    <property type="component" value="Unassembled WGS sequence"/>
</dbReference>
<dbReference type="InterPro" id="IPR018800">
    <property type="entry name" value="PRCC"/>
</dbReference>
<dbReference type="AlphaFoldDB" id="A0A5E4MPM2"/>
<feature type="compositionally biased region" description="Acidic residues" evidence="1">
    <location>
        <begin position="7"/>
        <end position="24"/>
    </location>
</feature>
<gene>
    <name evidence="2" type="ORF">CINCED_3A005816</name>
</gene>
<dbReference type="PANTHER" id="PTHR13621">
    <property type="entry name" value="PROLINE-RICH PROTEIN PRCC"/>
    <property type="match status" value="1"/>
</dbReference>
<protein>
    <submittedName>
        <fullName evidence="2">Proline-rich protein PRCC</fullName>
    </submittedName>
</protein>